<reference evidence="2" key="1">
    <citation type="journal article" date="2019" name="Sci. Rep.">
        <title>Draft genome of Tanacetum cinerariifolium, the natural source of mosquito coil.</title>
        <authorList>
            <person name="Yamashiro T."/>
            <person name="Shiraishi A."/>
            <person name="Satake H."/>
            <person name="Nakayama K."/>
        </authorList>
    </citation>
    <scope>NUCLEOTIDE SEQUENCE</scope>
</reference>
<gene>
    <name evidence="2" type="ORF">Tci_859556</name>
</gene>
<organism evidence="2">
    <name type="scientific">Tanacetum cinerariifolium</name>
    <name type="common">Dalmatian daisy</name>
    <name type="synonym">Chrysanthemum cinerariifolium</name>
    <dbReference type="NCBI Taxonomy" id="118510"/>
    <lineage>
        <taxon>Eukaryota</taxon>
        <taxon>Viridiplantae</taxon>
        <taxon>Streptophyta</taxon>
        <taxon>Embryophyta</taxon>
        <taxon>Tracheophyta</taxon>
        <taxon>Spermatophyta</taxon>
        <taxon>Magnoliopsida</taxon>
        <taxon>eudicotyledons</taxon>
        <taxon>Gunneridae</taxon>
        <taxon>Pentapetalae</taxon>
        <taxon>asterids</taxon>
        <taxon>campanulids</taxon>
        <taxon>Asterales</taxon>
        <taxon>Asteraceae</taxon>
        <taxon>Asteroideae</taxon>
        <taxon>Anthemideae</taxon>
        <taxon>Anthemidinae</taxon>
        <taxon>Tanacetum</taxon>
    </lineage>
</organism>
<dbReference type="EMBL" id="BKCJ011111024">
    <property type="protein sequence ID" value="GFC87586.1"/>
    <property type="molecule type" value="Genomic_DNA"/>
</dbReference>
<feature type="non-terminal residue" evidence="2">
    <location>
        <position position="1"/>
    </location>
</feature>
<comment type="caution">
    <text evidence="2">The sequence shown here is derived from an EMBL/GenBank/DDBJ whole genome shotgun (WGS) entry which is preliminary data.</text>
</comment>
<feature type="compositionally biased region" description="Polar residues" evidence="1">
    <location>
        <begin position="1"/>
        <end position="28"/>
    </location>
</feature>
<proteinExistence type="predicted"/>
<name>A0A699RPL1_TANCI</name>
<protein>
    <submittedName>
        <fullName evidence="2">Uncharacterized protein</fullName>
    </submittedName>
</protein>
<accession>A0A699RPL1</accession>
<evidence type="ECO:0000313" key="2">
    <source>
        <dbReference type="EMBL" id="GFC87586.1"/>
    </source>
</evidence>
<dbReference type="AlphaFoldDB" id="A0A699RPL1"/>
<sequence>NGGMQGAQNASVQSGGNQNGLHASTSGTQHDRAPVYDTDSSAEETIYRNLVDLVAQVDMIN</sequence>
<feature type="region of interest" description="Disordered" evidence="1">
    <location>
        <begin position="1"/>
        <end position="42"/>
    </location>
</feature>
<evidence type="ECO:0000256" key="1">
    <source>
        <dbReference type="SAM" id="MobiDB-lite"/>
    </source>
</evidence>